<evidence type="ECO:0000256" key="8">
    <source>
        <dbReference type="PROSITE-ProRule" id="PRU01360"/>
    </source>
</evidence>
<evidence type="ECO:0000256" key="9">
    <source>
        <dbReference type="RuleBase" id="RU003357"/>
    </source>
</evidence>
<comment type="similarity">
    <text evidence="8 9">Belongs to the TonB-dependent receptor family.</text>
</comment>
<dbReference type="PROSITE" id="PS52016">
    <property type="entry name" value="TONB_DEPENDENT_REC_3"/>
    <property type="match status" value="1"/>
</dbReference>
<dbReference type="InterPro" id="IPR008969">
    <property type="entry name" value="CarboxyPept-like_regulatory"/>
</dbReference>
<organism evidence="12 13">
    <name type="scientific">Catalinimonas alkaloidigena</name>
    <dbReference type="NCBI Taxonomy" id="1075417"/>
    <lineage>
        <taxon>Bacteria</taxon>
        <taxon>Pseudomonadati</taxon>
        <taxon>Bacteroidota</taxon>
        <taxon>Cytophagia</taxon>
        <taxon>Cytophagales</taxon>
        <taxon>Catalimonadaceae</taxon>
        <taxon>Catalinimonas</taxon>
    </lineage>
</organism>
<keyword evidence="13" id="KW-1185">Reference proteome</keyword>
<sequence length="1030" mass="112157">MRHFSLPTLRRPLQRPIVCRPLLVSLLGLGVGVLPPLAGAYANTPHRVETRVNQTLLTVSGRVTDESGEALPGVNVVIKGTADGTITDIEGRYTLEVSNPEAVLVFSYVGYLPHEIALGGRAVVDVALEVDKQQLSEIVVVGYGTQKRSDVTGAISSVNSENFNRGVVTNPGQLLQGKVSGVNVTSASGEPGSAQNVIIRGVGSLRSGTQPLYVVDGFLLDNSSQGLGTNPLNFLNPNDIESIDVLKDASATAVYGSRASNGVVVITTKKGKSGRTEMNFSASTAWSTLSNKIDVFSADEFRRQVQAEGGTLNDFGATTDWQDELTQTGLSQELNFSVGGASDKFSYYASAGYQDQGGILKNSNLKRYSGKLNINQKALNGKLRIDYNLTASHTENLRPNIGSTISDMLSLNPTVPPYTNGEPTLLITNALNPLKRYQIYSDEALNNRILATISPSVELVKGLVYKLNMGVDYSATNRDQQYKPYPSVISESNIADGSLVSLLSTNTNQLVENTLTYTWQQEVHNLTLLAGHSYQTFLDENREFSYRGFANNNIEPKYQDQNSTTVYPTTVTAAAVKNELQSFFGRVNYSYANRYLFTATLRADGSSKFGANNKYGYFPSVALGWNLSNEDFVNKSVFNNLKVRASWGQTGNQEIPSKITKASYAEDRLITGGASYNTYPLDPNADAIGGYPYGIVYTRLANPNLQWEVSTQLDAGIDFAFFQSRLSGSLDYFNKESSNILLEVPPADPVQFTDAYWTNIRDMKIQNNGLELTLDYYGTAGDNFTYSLGGNLTYIQNQVKDSPYTVLTTGAAQGSGQTGATINGYINNEPIGAFYMFQFEGIGEDGLNVFRDANGDGATLDNDRRVVGSAIPKVLYAYHLNVAYKGFDLALNFNGVAGNKVYNHTAMSLFTKAQLTKSNNTTDFAVQYPNEAISNANTVSTRYLESGSFMRLNNATLSYNLAPDRIGLSNVLQSIRLSLTGQNLFVITDYSGFDPEINTGSTLGGIQTFGIDYFTYPKARTFLIGLNVTF</sequence>
<gene>
    <name evidence="12" type="ORF">SAMN05421823_1146</name>
</gene>
<dbReference type="InterPro" id="IPR012910">
    <property type="entry name" value="Plug_dom"/>
</dbReference>
<dbReference type="InterPro" id="IPR036942">
    <property type="entry name" value="Beta-barrel_TonB_sf"/>
</dbReference>
<dbReference type="SUPFAM" id="SSF56935">
    <property type="entry name" value="Porins"/>
    <property type="match status" value="1"/>
</dbReference>
<dbReference type="Pfam" id="PF07715">
    <property type="entry name" value="Plug"/>
    <property type="match status" value="1"/>
</dbReference>
<dbReference type="Gene3D" id="2.170.130.10">
    <property type="entry name" value="TonB-dependent receptor, plug domain"/>
    <property type="match status" value="1"/>
</dbReference>
<keyword evidence="3 8" id="KW-1134">Transmembrane beta strand</keyword>
<evidence type="ECO:0000259" key="11">
    <source>
        <dbReference type="Pfam" id="PF07715"/>
    </source>
</evidence>
<keyword evidence="7 8" id="KW-0998">Cell outer membrane</keyword>
<proteinExistence type="inferred from homology"/>
<evidence type="ECO:0000313" key="12">
    <source>
        <dbReference type="EMBL" id="SDM46575.1"/>
    </source>
</evidence>
<evidence type="ECO:0000256" key="3">
    <source>
        <dbReference type="ARBA" id="ARBA00022452"/>
    </source>
</evidence>
<dbReference type="InterPro" id="IPR023997">
    <property type="entry name" value="TonB-dep_OMP_SusC/RagA_CS"/>
</dbReference>
<dbReference type="OrthoDB" id="9768177at2"/>
<dbReference type="RefSeq" id="WP_089687768.1">
    <property type="nucleotide sequence ID" value="NZ_FNFO01000014.1"/>
</dbReference>
<dbReference type="Pfam" id="PF00593">
    <property type="entry name" value="TonB_dep_Rec_b-barrel"/>
    <property type="match status" value="1"/>
</dbReference>
<dbReference type="InterPro" id="IPR000531">
    <property type="entry name" value="Beta-barrel_TonB"/>
</dbReference>
<comment type="subcellular location">
    <subcellularLocation>
        <location evidence="1 8">Cell outer membrane</location>
        <topology evidence="1 8">Multi-pass membrane protein</topology>
    </subcellularLocation>
</comment>
<evidence type="ECO:0000313" key="13">
    <source>
        <dbReference type="Proteomes" id="UP000198510"/>
    </source>
</evidence>
<dbReference type="Pfam" id="PF13715">
    <property type="entry name" value="CarbopepD_reg_2"/>
    <property type="match status" value="1"/>
</dbReference>
<evidence type="ECO:0000256" key="6">
    <source>
        <dbReference type="ARBA" id="ARBA00023136"/>
    </source>
</evidence>
<keyword evidence="4 8" id="KW-0812">Transmembrane</keyword>
<dbReference type="NCBIfam" id="TIGR04056">
    <property type="entry name" value="OMP_RagA_SusC"/>
    <property type="match status" value="1"/>
</dbReference>
<dbReference type="FunFam" id="2.60.40.1120:FF:000003">
    <property type="entry name" value="Outer membrane protein Omp121"/>
    <property type="match status" value="1"/>
</dbReference>
<evidence type="ECO:0000256" key="1">
    <source>
        <dbReference type="ARBA" id="ARBA00004571"/>
    </source>
</evidence>
<keyword evidence="6 8" id="KW-0472">Membrane</keyword>
<evidence type="ECO:0000259" key="10">
    <source>
        <dbReference type="Pfam" id="PF00593"/>
    </source>
</evidence>
<dbReference type="InterPro" id="IPR039426">
    <property type="entry name" value="TonB-dep_rcpt-like"/>
</dbReference>
<dbReference type="GO" id="GO:0009279">
    <property type="term" value="C:cell outer membrane"/>
    <property type="evidence" value="ECO:0007669"/>
    <property type="project" value="UniProtKB-SubCell"/>
</dbReference>
<protein>
    <submittedName>
        <fullName evidence="12">Iron complex outermembrane recepter protein</fullName>
    </submittedName>
</protein>
<dbReference type="NCBIfam" id="TIGR04057">
    <property type="entry name" value="SusC_RagA_signa"/>
    <property type="match status" value="1"/>
</dbReference>
<dbReference type="Gene3D" id="2.40.170.20">
    <property type="entry name" value="TonB-dependent receptor, beta-barrel domain"/>
    <property type="match status" value="1"/>
</dbReference>
<name>A0A1G9THF2_9BACT</name>
<keyword evidence="2 8" id="KW-0813">Transport</keyword>
<keyword evidence="5 9" id="KW-0798">TonB box</keyword>
<feature type="domain" description="TonB-dependent receptor-like beta-barrel" evidence="10">
    <location>
        <begin position="461"/>
        <end position="984"/>
    </location>
</feature>
<dbReference type="EMBL" id="FNFO01000014">
    <property type="protein sequence ID" value="SDM46575.1"/>
    <property type="molecule type" value="Genomic_DNA"/>
</dbReference>
<feature type="domain" description="TonB-dependent receptor plug" evidence="11">
    <location>
        <begin position="148"/>
        <end position="263"/>
    </location>
</feature>
<reference evidence="12 13" key="1">
    <citation type="submission" date="2016-10" db="EMBL/GenBank/DDBJ databases">
        <authorList>
            <person name="de Groot N.N."/>
        </authorList>
    </citation>
    <scope>NUCLEOTIDE SEQUENCE [LARGE SCALE GENOMIC DNA]</scope>
    <source>
        <strain evidence="12 13">DSM 25186</strain>
    </source>
</reference>
<dbReference type="SUPFAM" id="SSF49464">
    <property type="entry name" value="Carboxypeptidase regulatory domain-like"/>
    <property type="match status" value="1"/>
</dbReference>
<dbReference type="InterPro" id="IPR037066">
    <property type="entry name" value="Plug_dom_sf"/>
</dbReference>
<evidence type="ECO:0000256" key="5">
    <source>
        <dbReference type="ARBA" id="ARBA00023077"/>
    </source>
</evidence>
<dbReference type="FunFam" id="2.170.130.10:FF:000008">
    <property type="entry name" value="SusC/RagA family TonB-linked outer membrane protein"/>
    <property type="match status" value="1"/>
</dbReference>
<evidence type="ECO:0000256" key="4">
    <source>
        <dbReference type="ARBA" id="ARBA00022692"/>
    </source>
</evidence>
<dbReference type="Gene3D" id="2.60.40.1120">
    <property type="entry name" value="Carboxypeptidase-like, regulatory domain"/>
    <property type="match status" value="1"/>
</dbReference>
<evidence type="ECO:0000256" key="7">
    <source>
        <dbReference type="ARBA" id="ARBA00023237"/>
    </source>
</evidence>
<evidence type="ECO:0000256" key="2">
    <source>
        <dbReference type="ARBA" id="ARBA00022448"/>
    </source>
</evidence>
<dbReference type="AlphaFoldDB" id="A0A1G9THF2"/>
<dbReference type="InterPro" id="IPR023996">
    <property type="entry name" value="TonB-dep_OMP_SusC/RagA"/>
</dbReference>
<dbReference type="STRING" id="1075417.SAMN05421823_1146"/>
<dbReference type="Proteomes" id="UP000198510">
    <property type="component" value="Unassembled WGS sequence"/>
</dbReference>
<accession>A0A1G9THF2</accession>